<dbReference type="GO" id="GO:0005829">
    <property type="term" value="C:cytosol"/>
    <property type="evidence" value="ECO:0007669"/>
    <property type="project" value="TreeGrafter"/>
</dbReference>
<evidence type="ECO:0000256" key="3">
    <source>
        <dbReference type="ARBA" id="ARBA00023015"/>
    </source>
</evidence>
<dbReference type="InterPro" id="IPR001789">
    <property type="entry name" value="Sig_transdc_resp-reg_receiver"/>
</dbReference>
<evidence type="ECO:0000256" key="1">
    <source>
        <dbReference type="ARBA" id="ARBA00022553"/>
    </source>
</evidence>
<protein>
    <submittedName>
        <fullName evidence="10">DNA-binding response regulator, OmpR family, contains REC and winged-helix (WHTH) domain</fullName>
    </submittedName>
</protein>
<feature type="DNA-binding region" description="OmpR/PhoB-type" evidence="7">
    <location>
        <begin position="119"/>
        <end position="222"/>
    </location>
</feature>
<dbReference type="InterPro" id="IPR001867">
    <property type="entry name" value="OmpR/PhoB-type_DNA-bd"/>
</dbReference>
<keyword evidence="11" id="KW-1185">Reference proteome</keyword>
<reference evidence="10 11" key="1">
    <citation type="submission" date="2017-06" db="EMBL/GenBank/DDBJ databases">
        <authorList>
            <person name="Kim H.J."/>
            <person name="Triplett B.A."/>
        </authorList>
    </citation>
    <scope>NUCLEOTIDE SEQUENCE [LARGE SCALE GENOMIC DNA]</scope>
    <source>
        <strain evidence="10 11">DSM 29052</strain>
    </source>
</reference>
<dbReference type="Proteomes" id="UP000198417">
    <property type="component" value="Unassembled WGS sequence"/>
</dbReference>
<keyword evidence="2" id="KW-0902">Two-component regulatory system</keyword>
<dbReference type="InterPro" id="IPR011006">
    <property type="entry name" value="CheY-like_superfamily"/>
</dbReference>
<name>A0A238YCR8_9RHOB</name>
<dbReference type="PROSITE" id="PS51755">
    <property type="entry name" value="OMPR_PHOB"/>
    <property type="match status" value="1"/>
</dbReference>
<evidence type="ECO:0000313" key="10">
    <source>
        <dbReference type="EMBL" id="SNR69056.1"/>
    </source>
</evidence>
<dbReference type="InterPro" id="IPR039420">
    <property type="entry name" value="WalR-like"/>
</dbReference>
<evidence type="ECO:0000256" key="2">
    <source>
        <dbReference type="ARBA" id="ARBA00023012"/>
    </source>
</evidence>
<keyword evidence="3" id="KW-0805">Transcription regulation</keyword>
<gene>
    <name evidence="10" type="ORF">SAMN06265370_11641</name>
</gene>
<feature type="modified residue" description="4-aspartylphosphate" evidence="6">
    <location>
        <position position="55"/>
    </location>
</feature>
<evidence type="ECO:0000256" key="4">
    <source>
        <dbReference type="ARBA" id="ARBA00023125"/>
    </source>
</evidence>
<evidence type="ECO:0000259" key="9">
    <source>
        <dbReference type="PROSITE" id="PS51755"/>
    </source>
</evidence>
<feature type="domain" description="Response regulatory" evidence="8">
    <location>
        <begin position="6"/>
        <end position="120"/>
    </location>
</feature>
<sequence length="228" mass="25148">MSTPTRILIVDDDPEITSALARGLALHGYDTVTEHRVDSAMKLLREDPFGAAIIDVMIGADSGIDLVRALRGEGIGLPIVMLSALSEVDDRARGLEAGADDYIVKPFSFDELVARLKVQERRAHSEKPRRARLDPATRKVICSTREVVLTEREFGLLQLLARHAGEAQSRGRIFDALWAGEGTSSENVVDVYLGYLRRKLDPSADFGFEIKTLRNRGFMLDGTAPDLD</sequence>
<dbReference type="InterPro" id="IPR016032">
    <property type="entry name" value="Sig_transdc_resp-reg_C-effctor"/>
</dbReference>
<dbReference type="Pfam" id="PF00072">
    <property type="entry name" value="Response_reg"/>
    <property type="match status" value="1"/>
</dbReference>
<dbReference type="AlphaFoldDB" id="A0A238YCR8"/>
<dbReference type="GO" id="GO:0000976">
    <property type="term" value="F:transcription cis-regulatory region binding"/>
    <property type="evidence" value="ECO:0007669"/>
    <property type="project" value="TreeGrafter"/>
</dbReference>
<dbReference type="OrthoDB" id="9802426at2"/>
<keyword evidence="1 6" id="KW-0597">Phosphoprotein</keyword>
<dbReference type="SUPFAM" id="SSF52172">
    <property type="entry name" value="CheY-like"/>
    <property type="match status" value="1"/>
</dbReference>
<organism evidence="10 11">
    <name type="scientific">Puniceibacterium sediminis</name>
    <dbReference type="NCBI Taxonomy" id="1608407"/>
    <lineage>
        <taxon>Bacteria</taxon>
        <taxon>Pseudomonadati</taxon>
        <taxon>Pseudomonadota</taxon>
        <taxon>Alphaproteobacteria</taxon>
        <taxon>Rhodobacterales</taxon>
        <taxon>Paracoccaceae</taxon>
        <taxon>Puniceibacterium</taxon>
    </lineage>
</organism>
<evidence type="ECO:0000256" key="5">
    <source>
        <dbReference type="ARBA" id="ARBA00023163"/>
    </source>
</evidence>
<dbReference type="GO" id="GO:0032993">
    <property type="term" value="C:protein-DNA complex"/>
    <property type="evidence" value="ECO:0007669"/>
    <property type="project" value="TreeGrafter"/>
</dbReference>
<dbReference type="Gene3D" id="3.40.50.2300">
    <property type="match status" value="1"/>
</dbReference>
<evidence type="ECO:0000256" key="6">
    <source>
        <dbReference type="PROSITE-ProRule" id="PRU00169"/>
    </source>
</evidence>
<dbReference type="RefSeq" id="WP_089272309.1">
    <property type="nucleotide sequence ID" value="NZ_FZNN01000016.1"/>
</dbReference>
<dbReference type="EMBL" id="FZNN01000016">
    <property type="protein sequence ID" value="SNR69056.1"/>
    <property type="molecule type" value="Genomic_DNA"/>
</dbReference>
<dbReference type="Gene3D" id="1.10.10.10">
    <property type="entry name" value="Winged helix-like DNA-binding domain superfamily/Winged helix DNA-binding domain"/>
    <property type="match status" value="1"/>
</dbReference>
<evidence type="ECO:0000259" key="8">
    <source>
        <dbReference type="PROSITE" id="PS50110"/>
    </source>
</evidence>
<evidence type="ECO:0000256" key="7">
    <source>
        <dbReference type="PROSITE-ProRule" id="PRU01091"/>
    </source>
</evidence>
<dbReference type="GO" id="GO:0000156">
    <property type="term" value="F:phosphorelay response regulator activity"/>
    <property type="evidence" value="ECO:0007669"/>
    <property type="project" value="TreeGrafter"/>
</dbReference>
<dbReference type="Gene3D" id="6.10.250.690">
    <property type="match status" value="1"/>
</dbReference>
<keyword evidence="5" id="KW-0804">Transcription</keyword>
<dbReference type="PROSITE" id="PS50110">
    <property type="entry name" value="RESPONSE_REGULATORY"/>
    <property type="match status" value="1"/>
</dbReference>
<proteinExistence type="predicted"/>
<dbReference type="PANTHER" id="PTHR48111">
    <property type="entry name" value="REGULATOR OF RPOS"/>
    <property type="match status" value="1"/>
</dbReference>
<dbReference type="SMART" id="SM00448">
    <property type="entry name" value="REC"/>
    <property type="match status" value="1"/>
</dbReference>
<feature type="domain" description="OmpR/PhoB-type" evidence="9">
    <location>
        <begin position="119"/>
        <end position="222"/>
    </location>
</feature>
<evidence type="ECO:0000313" key="11">
    <source>
        <dbReference type="Proteomes" id="UP000198417"/>
    </source>
</evidence>
<dbReference type="Pfam" id="PF00486">
    <property type="entry name" value="Trans_reg_C"/>
    <property type="match status" value="1"/>
</dbReference>
<keyword evidence="4 7" id="KW-0238">DNA-binding</keyword>
<accession>A0A238YCR8</accession>
<dbReference type="CDD" id="cd00383">
    <property type="entry name" value="trans_reg_C"/>
    <property type="match status" value="1"/>
</dbReference>
<dbReference type="SUPFAM" id="SSF46894">
    <property type="entry name" value="C-terminal effector domain of the bipartite response regulators"/>
    <property type="match status" value="1"/>
</dbReference>
<dbReference type="PANTHER" id="PTHR48111:SF22">
    <property type="entry name" value="REGULATOR OF RPOS"/>
    <property type="match status" value="1"/>
</dbReference>
<dbReference type="SMART" id="SM00862">
    <property type="entry name" value="Trans_reg_C"/>
    <property type="match status" value="1"/>
</dbReference>
<dbReference type="InterPro" id="IPR036388">
    <property type="entry name" value="WH-like_DNA-bd_sf"/>
</dbReference>
<dbReference type="GO" id="GO:0006355">
    <property type="term" value="P:regulation of DNA-templated transcription"/>
    <property type="evidence" value="ECO:0007669"/>
    <property type="project" value="InterPro"/>
</dbReference>